<feature type="non-terminal residue" evidence="1">
    <location>
        <position position="52"/>
    </location>
</feature>
<evidence type="ECO:0000313" key="2">
    <source>
        <dbReference type="Proteomes" id="UP000485058"/>
    </source>
</evidence>
<organism evidence="1 2">
    <name type="scientific">Haematococcus lacustris</name>
    <name type="common">Green alga</name>
    <name type="synonym">Haematococcus pluvialis</name>
    <dbReference type="NCBI Taxonomy" id="44745"/>
    <lineage>
        <taxon>Eukaryota</taxon>
        <taxon>Viridiplantae</taxon>
        <taxon>Chlorophyta</taxon>
        <taxon>core chlorophytes</taxon>
        <taxon>Chlorophyceae</taxon>
        <taxon>CS clade</taxon>
        <taxon>Chlamydomonadales</taxon>
        <taxon>Haematococcaceae</taxon>
        <taxon>Haematococcus</taxon>
    </lineage>
</organism>
<evidence type="ECO:0000313" key="1">
    <source>
        <dbReference type="EMBL" id="GFH31995.1"/>
    </source>
</evidence>
<protein>
    <submittedName>
        <fullName evidence="1">Uncharacterized protein</fullName>
    </submittedName>
</protein>
<comment type="caution">
    <text evidence="1">The sequence shown here is derived from an EMBL/GenBank/DDBJ whole genome shotgun (WGS) entry which is preliminary data.</text>
</comment>
<keyword evidence="2" id="KW-1185">Reference proteome</keyword>
<feature type="non-terminal residue" evidence="1">
    <location>
        <position position="1"/>
    </location>
</feature>
<proteinExistence type="predicted"/>
<name>A0A6A0AHB2_HAELA</name>
<sequence length="52" mass="5365">MGLSQTTARQDLQQSVQAVAAEVGLPPAVSRVIAEAVLRGRLPSNPGVLLAQ</sequence>
<reference evidence="1 2" key="1">
    <citation type="submission" date="2020-02" db="EMBL/GenBank/DDBJ databases">
        <title>Draft genome sequence of Haematococcus lacustris strain NIES-144.</title>
        <authorList>
            <person name="Morimoto D."/>
            <person name="Nakagawa S."/>
            <person name="Yoshida T."/>
            <person name="Sawayama S."/>
        </authorList>
    </citation>
    <scope>NUCLEOTIDE SEQUENCE [LARGE SCALE GENOMIC DNA]</scope>
    <source>
        <strain evidence="1 2">NIES-144</strain>
    </source>
</reference>
<gene>
    <name evidence="1" type="ORF">HaLaN_31139</name>
</gene>
<dbReference type="EMBL" id="BLLF01006145">
    <property type="protein sequence ID" value="GFH31995.1"/>
    <property type="molecule type" value="Genomic_DNA"/>
</dbReference>
<dbReference type="AlphaFoldDB" id="A0A6A0AHB2"/>
<accession>A0A6A0AHB2</accession>
<dbReference type="Proteomes" id="UP000485058">
    <property type="component" value="Unassembled WGS sequence"/>
</dbReference>